<protein>
    <submittedName>
        <fullName evidence="3">Uncharacterized protein</fullName>
    </submittedName>
</protein>
<evidence type="ECO:0000256" key="2">
    <source>
        <dbReference type="SAM" id="SignalP"/>
    </source>
</evidence>
<feature type="chain" id="PRO_5032743229" evidence="2">
    <location>
        <begin position="25"/>
        <end position="81"/>
    </location>
</feature>
<name>A0A810B343_9BRAD</name>
<dbReference type="EMBL" id="AP023097">
    <property type="protein sequence ID" value="BCE70240.1"/>
    <property type="molecule type" value="Genomic_DNA"/>
</dbReference>
<dbReference type="AlphaFoldDB" id="A0A810B343"/>
<gene>
    <name evidence="3" type="ORF">XF8B_03510</name>
</gene>
<feature type="compositionally biased region" description="Basic and acidic residues" evidence="1">
    <location>
        <begin position="58"/>
        <end position="81"/>
    </location>
</feature>
<feature type="signal peptide" evidence="2">
    <location>
        <begin position="1"/>
        <end position="24"/>
    </location>
</feature>
<evidence type="ECO:0000313" key="3">
    <source>
        <dbReference type="EMBL" id="BCE70240.1"/>
    </source>
</evidence>
<sequence length="81" mass="8890">MLKKNVSALLAAAAVAVITSTANAQYPSGAEAAREAMARAQAEKARNDAIVNQQRQQENQRRQELENARRLEEARRRGNTG</sequence>
<evidence type="ECO:0000256" key="1">
    <source>
        <dbReference type="SAM" id="MobiDB-lite"/>
    </source>
</evidence>
<organism evidence="3">
    <name type="scientific">Bradyrhizobium diazoefficiens</name>
    <dbReference type="NCBI Taxonomy" id="1355477"/>
    <lineage>
        <taxon>Bacteria</taxon>
        <taxon>Pseudomonadati</taxon>
        <taxon>Pseudomonadota</taxon>
        <taxon>Alphaproteobacteria</taxon>
        <taxon>Hyphomicrobiales</taxon>
        <taxon>Nitrobacteraceae</taxon>
        <taxon>Bradyrhizobium</taxon>
    </lineage>
</organism>
<reference evidence="3" key="1">
    <citation type="submission" date="2020-05" db="EMBL/GenBank/DDBJ databases">
        <title>Complete genome sequence of Bradyrhizobium diazoefficiens XF8 isolated from soybean nodule.</title>
        <authorList>
            <person name="Noda R."/>
            <person name="Kakizaki K."/>
            <person name="Minamisawa K."/>
        </authorList>
    </citation>
    <scope>NUCLEOTIDE SEQUENCE</scope>
    <source>
        <strain evidence="3">XF8</strain>
    </source>
</reference>
<feature type="compositionally biased region" description="Basic and acidic residues" evidence="1">
    <location>
        <begin position="37"/>
        <end position="47"/>
    </location>
</feature>
<feature type="region of interest" description="Disordered" evidence="1">
    <location>
        <begin position="37"/>
        <end position="81"/>
    </location>
</feature>
<keyword evidence="2" id="KW-0732">Signal</keyword>
<accession>A0A810B343</accession>
<proteinExistence type="predicted"/>